<dbReference type="PANTHER" id="PTHR33751">
    <property type="entry name" value="CBB3-TYPE CYTOCHROME C OXIDASE SUBUNIT FIXP"/>
    <property type="match status" value="1"/>
</dbReference>
<dbReference type="SUPFAM" id="SSF46626">
    <property type="entry name" value="Cytochrome c"/>
    <property type="match status" value="4"/>
</dbReference>
<dbReference type="PROSITE" id="PS51007">
    <property type="entry name" value="CYTC"/>
    <property type="match status" value="3"/>
</dbReference>
<keyword evidence="4" id="KW-0249">Electron transport</keyword>
<evidence type="ECO:0000256" key="3">
    <source>
        <dbReference type="ARBA" id="ARBA00022723"/>
    </source>
</evidence>
<sequence length="378" mass="38691">MKKYVPSLLVLALLAAGCGKEPTATAPAAAQPAGDIAAGKAVAESKCVSCHGLDGKGTGPDIPNLGGQKVAYLLNALNGYRTGTRQHAALQQLSSELTEADVNNIAAYYASQKAAGAAAAAGVADTVAAGKAAATVCAACHGSDGNSKVPGTPSLAGQHPGYLLSAMQAYKAGSRKDATMSGQVAKLDQVTMENIAAYFAAQTPVERDKSSAGDAKAGEPLSGKCGGCHGQQGHSADEKTPSLAGQDAQYLVKTMKNYRDGGRAHAEMKSMLAGVKDQDLAHVAAFYVAQAPKAAGVAKPTAGQQWAERCDKCHGAAVDNPEMVTPHLEGQPVAYLVKALKDYREGKRVQSAMHAMGAPLSDADIQAIAEYYAGQQPK</sequence>
<reference evidence="10 11" key="1">
    <citation type="submission" date="2019-03" db="EMBL/GenBank/DDBJ databases">
        <title>Genome sequence of Thiobacillaceae bacterium LSR1, a sulfur-oxidizing bacterium isolated from freshwater sediment.</title>
        <authorList>
            <person name="Li S."/>
        </authorList>
    </citation>
    <scope>NUCLEOTIDE SEQUENCE [LARGE SCALE GENOMIC DNA]</scope>
    <source>
        <strain evidence="10 11">LSR1</strain>
    </source>
</reference>
<evidence type="ECO:0000256" key="8">
    <source>
        <dbReference type="SAM" id="SignalP"/>
    </source>
</evidence>
<feature type="signal peptide" evidence="8">
    <location>
        <begin position="1"/>
        <end position="20"/>
    </location>
</feature>
<keyword evidence="3 6" id="KW-0479">Metal-binding</keyword>
<organism evidence="10 11">
    <name type="scientific">Parasulfuritortus cantonensis</name>
    <dbReference type="NCBI Taxonomy" id="2528202"/>
    <lineage>
        <taxon>Bacteria</taxon>
        <taxon>Pseudomonadati</taxon>
        <taxon>Pseudomonadota</taxon>
        <taxon>Betaproteobacteria</taxon>
        <taxon>Nitrosomonadales</taxon>
        <taxon>Thiobacillaceae</taxon>
        <taxon>Parasulfuritortus</taxon>
    </lineage>
</organism>
<evidence type="ECO:0000313" key="11">
    <source>
        <dbReference type="Proteomes" id="UP000295443"/>
    </source>
</evidence>
<feature type="domain" description="Cytochrome c" evidence="9">
    <location>
        <begin position="213"/>
        <end position="376"/>
    </location>
</feature>
<feature type="region of interest" description="Disordered" evidence="7">
    <location>
        <begin position="224"/>
        <end position="243"/>
    </location>
</feature>
<keyword evidence="2 6" id="KW-0349">Heme</keyword>
<dbReference type="PROSITE" id="PS51257">
    <property type="entry name" value="PROKAR_LIPOPROTEIN"/>
    <property type="match status" value="1"/>
</dbReference>
<dbReference type="Proteomes" id="UP000295443">
    <property type="component" value="Unassembled WGS sequence"/>
</dbReference>
<evidence type="ECO:0000256" key="1">
    <source>
        <dbReference type="ARBA" id="ARBA00022448"/>
    </source>
</evidence>
<keyword evidence="5 6" id="KW-0408">Iron</keyword>
<dbReference type="Gene3D" id="1.10.760.10">
    <property type="entry name" value="Cytochrome c-like domain"/>
    <property type="match status" value="4"/>
</dbReference>
<gene>
    <name evidence="10" type="ORF">EZJ19_01520</name>
</gene>
<dbReference type="OrthoDB" id="9773456at2"/>
<keyword evidence="1" id="KW-0813">Transport</keyword>
<evidence type="ECO:0000313" key="10">
    <source>
        <dbReference type="EMBL" id="TCJ19545.1"/>
    </source>
</evidence>
<protein>
    <submittedName>
        <fullName evidence="10">Cytochrome c4</fullName>
    </submittedName>
</protein>
<feature type="domain" description="Cytochrome c" evidence="9">
    <location>
        <begin position="125"/>
        <end position="203"/>
    </location>
</feature>
<evidence type="ECO:0000256" key="5">
    <source>
        <dbReference type="ARBA" id="ARBA00023004"/>
    </source>
</evidence>
<dbReference type="AlphaFoldDB" id="A0A4R1BQV1"/>
<proteinExistence type="predicted"/>
<dbReference type="GO" id="GO:0020037">
    <property type="term" value="F:heme binding"/>
    <property type="evidence" value="ECO:0007669"/>
    <property type="project" value="InterPro"/>
</dbReference>
<keyword evidence="11" id="KW-1185">Reference proteome</keyword>
<name>A0A4R1BQV1_9PROT</name>
<keyword evidence="8" id="KW-0732">Signal</keyword>
<evidence type="ECO:0000256" key="2">
    <source>
        <dbReference type="ARBA" id="ARBA00022617"/>
    </source>
</evidence>
<dbReference type="InterPro" id="IPR036909">
    <property type="entry name" value="Cyt_c-like_dom_sf"/>
</dbReference>
<evidence type="ECO:0000256" key="7">
    <source>
        <dbReference type="SAM" id="MobiDB-lite"/>
    </source>
</evidence>
<evidence type="ECO:0000256" key="6">
    <source>
        <dbReference type="PROSITE-ProRule" id="PRU00433"/>
    </source>
</evidence>
<dbReference type="Pfam" id="PF13442">
    <property type="entry name" value="Cytochrome_CBB3"/>
    <property type="match status" value="1"/>
</dbReference>
<accession>A0A4R1BQV1</accession>
<dbReference type="InterPro" id="IPR009056">
    <property type="entry name" value="Cyt_c-like_dom"/>
</dbReference>
<dbReference type="RefSeq" id="WP_131444541.1">
    <property type="nucleotide sequence ID" value="NZ_SJZB01000007.1"/>
</dbReference>
<dbReference type="GO" id="GO:0009055">
    <property type="term" value="F:electron transfer activity"/>
    <property type="evidence" value="ECO:0007669"/>
    <property type="project" value="InterPro"/>
</dbReference>
<dbReference type="Pfam" id="PF00034">
    <property type="entry name" value="Cytochrom_C"/>
    <property type="match status" value="3"/>
</dbReference>
<evidence type="ECO:0000259" key="9">
    <source>
        <dbReference type="PROSITE" id="PS51007"/>
    </source>
</evidence>
<feature type="domain" description="Cytochrome c" evidence="9">
    <location>
        <begin position="34"/>
        <end position="113"/>
    </location>
</feature>
<dbReference type="InterPro" id="IPR050597">
    <property type="entry name" value="Cytochrome_c_Oxidase_Subunit"/>
</dbReference>
<comment type="caution">
    <text evidence="10">The sequence shown here is derived from an EMBL/GenBank/DDBJ whole genome shotgun (WGS) entry which is preliminary data.</text>
</comment>
<feature type="chain" id="PRO_5020643966" evidence="8">
    <location>
        <begin position="21"/>
        <end position="378"/>
    </location>
</feature>
<dbReference type="GO" id="GO:0046872">
    <property type="term" value="F:metal ion binding"/>
    <property type="evidence" value="ECO:0007669"/>
    <property type="project" value="UniProtKB-KW"/>
</dbReference>
<evidence type="ECO:0000256" key="4">
    <source>
        <dbReference type="ARBA" id="ARBA00022982"/>
    </source>
</evidence>
<dbReference type="EMBL" id="SJZB01000007">
    <property type="protein sequence ID" value="TCJ19545.1"/>
    <property type="molecule type" value="Genomic_DNA"/>
</dbReference>
<dbReference type="PANTHER" id="PTHR33751:SF9">
    <property type="entry name" value="CYTOCHROME C4"/>
    <property type="match status" value="1"/>
</dbReference>